<organism evidence="1 2">
    <name type="scientific">Microbaculum marinisediminis</name>
    <dbReference type="NCBI Taxonomy" id="2931392"/>
    <lineage>
        <taxon>Bacteria</taxon>
        <taxon>Pseudomonadati</taxon>
        <taxon>Pseudomonadota</taxon>
        <taxon>Alphaproteobacteria</taxon>
        <taxon>Hyphomicrobiales</taxon>
        <taxon>Tepidamorphaceae</taxon>
        <taxon>Microbaculum</taxon>
    </lineage>
</organism>
<reference evidence="1 2" key="1">
    <citation type="submission" date="2022-04" db="EMBL/GenBank/DDBJ databases">
        <authorList>
            <person name="Ye Y.-Q."/>
            <person name="Du Z.-J."/>
        </authorList>
    </citation>
    <scope>NUCLEOTIDE SEQUENCE [LARGE SCALE GENOMIC DNA]</scope>
    <source>
        <strain evidence="1 2">A6E488</strain>
    </source>
</reference>
<accession>A0AAW5QS53</accession>
<sequence length="62" mass="6625">MKILELQTGLFPDAALVAQAVETLHAGNAVEKADVTRLSRDDEHGWAEVARAILAADLVVTL</sequence>
<protein>
    <submittedName>
        <fullName evidence="1">Uncharacterized protein</fullName>
    </submittedName>
</protein>
<gene>
    <name evidence="1" type="ORF">MUB46_03545</name>
</gene>
<comment type="caution">
    <text evidence="1">The sequence shown here is derived from an EMBL/GenBank/DDBJ whole genome shotgun (WGS) entry which is preliminary data.</text>
</comment>
<dbReference type="EMBL" id="JALIDZ010000002">
    <property type="protein sequence ID" value="MCT8970926.1"/>
    <property type="molecule type" value="Genomic_DNA"/>
</dbReference>
<evidence type="ECO:0000313" key="1">
    <source>
        <dbReference type="EMBL" id="MCT8970926.1"/>
    </source>
</evidence>
<keyword evidence="2" id="KW-1185">Reference proteome</keyword>
<name>A0AAW5QS53_9HYPH</name>
<dbReference type="Proteomes" id="UP001320898">
    <property type="component" value="Unassembled WGS sequence"/>
</dbReference>
<dbReference type="RefSeq" id="WP_261614503.1">
    <property type="nucleotide sequence ID" value="NZ_JALIDZ010000002.1"/>
</dbReference>
<dbReference type="AlphaFoldDB" id="A0AAW5QS53"/>
<proteinExistence type="predicted"/>
<evidence type="ECO:0000313" key="2">
    <source>
        <dbReference type="Proteomes" id="UP001320898"/>
    </source>
</evidence>